<dbReference type="AlphaFoldDB" id="A0A562VP31"/>
<proteinExistence type="predicted"/>
<feature type="transmembrane region" description="Helical" evidence="3">
    <location>
        <begin position="94"/>
        <end position="113"/>
    </location>
</feature>
<feature type="transmembrane region" description="Helical" evidence="3">
    <location>
        <begin position="65"/>
        <end position="82"/>
    </location>
</feature>
<feature type="domain" description="GGDEF" evidence="4">
    <location>
        <begin position="263"/>
        <end position="415"/>
    </location>
</feature>
<keyword evidence="6" id="KW-1185">Reference proteome</keyword>
<dbReference type="GO" id="GO:1902201">
    <property type="term" value="P:negative regulation of bacterial-type flagellum-dependent cell motility"/>
    <property type="evidence" value="ECO:0007669"/>
    <property type="project" value="TreeGrafter"/>
</dbReference>
<keyword evidence="3" id="KW-1133">Transmembrane helix</keyword>
<dbReference type="EMBL" id="VLLN01000008">
    <property type="protein sequence ID" value="TWJ19541.1"/>
    <property type="molecule type" value="Genomic_DNA"/>
</dbReference>
<dbReference type="InterPro" id="IPR043128">
    <property type="entry name" value="Rev_trsase/Diguanyl_cyclase"/>
</dbReference>
<dbReference type="PANTHER" id="PTHR45138">
    <property type="entry name" value="REGULATORY COMPONENTS OF SENSORY TRANSDUCTION SYSTEM"/>
    <property type="match status" value="1"/>
</dbReference>
<keyword evidence="3" id="KW-0472">Membrane</keyword>
<evidence type="ECO:0000313" key="6">
    <source>
        <dbReference type="Proteomes" id="UP000319449"/>
    </source>
</evidence>
<dbReference type="OrthoDB" id="7323245at2"/>
<gene>
    <name evidence="5" type="ORF">JN12_01658</name>
</gene>
<dbReference type="SUPFAM" id="SSF55073">
    <property type="entry name" value="Nucleotide cyclase"/>
    <property type="match status" value="1"/>
</dbReference>
<dbReference type="RefSeq" id="WP_145021064.1">
    <property type="nucleotide sequence ID" value="NZ_VLLN01000008.1"/>
</dbReference>
<feature type="transmembrane region" description="Helical" evidence="3">
    <location>
        <begin position="9"/>
        <end position="31"/>
    </location>
</feature>
<dbReference type="GO" id="GO:0052621">
    <property type="term" value="F:diguanylate cyclase activity"/>
    <property type="evidence" value="ECO:0007669"/>
    <property type="project" value="UniProtKB-EC"/>
</dbReference>
<dbReference type="InterPro" id="IPR029787">
    <property type="entry name" value="Nucleotide_cyclase"/>
</dbReference>
<dbReference type="Gene3D" id="3.30.70.270">
    <property type="match status" value="1"/>
</dbReference>
<keyword evidence="3" id="KW-0812">Transmembrane</keyword>
<organism evidence="5 6">
    <name type="scientific">Geobacter argillaceus</name>
    <dbReference type="NCBI Taxonomy" id="345631"/>
    <lineage>
        <taxon>Bacteria</taxon>
        <taxon>Pseudomonadati</taxon>
        <taxon>Thermodesulfobacteriota</taxon>
        <taxon>Desulfuromonadia</taxon>
        <taxon>Geobacterales</taxon>
        <taxon>Geobacteraceae</taxon>
        <taxon>Geobacter</taxon>
    </lineage>
</organism>
<evidence type="ECO:0000256" key="1">
    <source>
        <dbReference type="ARBA" id="ARBA00012528"/>
    </source>
</evidence>
<evidence type="ECO:0000259" key="4">
    <source>
        <dbReference type="PROSITE" id="PS50887"/>
    </source>
</evidence>
<protein>
    <recommendedName>
        <fullName evidence="1">diguanylate cyclase</fullName>
        <ecNumber evidence="1">2.7.7.65</ecNumber>
    </recommendedName>
</protein>
<dbReference type="NCBIfam" id="TIGR00254">
    <property type="entry name" value="GGDEF"/>
    <property type="match status" value="1"/>
</dbReference>
<evidence type="ECO:0000256" key="2">
    <source>
        <dbReference type="ARBA" id="ARBA00034247"/>
    </source>
</evidence>
<dbReference type="Pfam" id="PF00990">
    <property type="entry name" value="GGDEF"/>
    <property type="match status" value="2"/>
</dbReference>
<dbReference type="Proteomes" id="UP000319449">
    <property type="component" value="Unassembled WGS sequence"/>
</dbReference>
<evidence type="ECO:0000256" key="3">
    <source>
        <dbReference type="SAM" id="Phobius"/>
    </source>
</evidence>
<dbReference type="CDD" id="cd01949">
    <property type="entry name" value="GGDEF"/>
    <property type="match status" value="1"/>
</dbReference>
<feature type="transmembrane region" description="Helical" evidence="3">
    <location>
        <begin position="165"/>
        <end position="188"/>
    </location>
</feature>
<comment type="caution">
    <text evidence="5">The sequence shown here is derived from an EMBL/GenBank/DDBJ whole genome shotgun (WGS) entry which is preliminary data.</text>
</comment>
<dbReference type="PANTHER" id="PTHR45138:SF9">
    <property type="entry name" value="DIGUANYLATE CYCLASE DGCM-RELATED"/>
    <property type="match status" value="1"/>
</dbReference>
<dbReference type="InterPro" id="IPR000160">
    <property type="entry name" value="GGDEF_dom"/>
</dbReference>
<dbReference type="PROSITE" id="PS50887">
    <property type="entry name" value="GGDEF"/>
    <property type="match status" value="1"/>
</dbReference>
<name>A0A562VP31_9BACT</name>
<sequence>MAHLKINPAALRILAIPAVTLMLAGLGLYLAPALDTSWAQLLTISPYLATMAGMLLAVHFHRGRPFFILLTLTVFYWCYRSFLVDGLELLQQRALFHALCTVIPINLFIFNLIPERGIFTEAGRVRLTGLGAQAFVAYFIFHYHFTELQPLFEGNLLNLQRIDLFTISQPALLLFLVSFLGILALYVLKNTPMASCSLGVLAALFIACNWLASPHAATVFCLASGVIATTGILQDSYNLAFRDDLTGIPSRRALNESLYGVGRDFSIAMVDIDHFKKFNDTYGHDVGDQVLKLVAAKLARVGGGGKTYRYGGEEFTILFERLRAGETEQYLETLRKEIAEYRLVIRGEDRPKESSQGKKRRTGAKDGVTTTVTVSIGVAESCREHQTPEEVIQAADKELYRAKNQGRNQVCLALPRKRR</sequence>
<dbReference type="EC" id="2.7.7.65" evidence="1"/>
<accession>A0A562VP31</accession>
<comment type="catalytic activity">
    <reaction evidence="2">
        <text>2 GTP = 3',3'-c-di-GMP + 2 diphosphate</text>
        <dbReference type="Rhea" id="RHEA:24898"/>
        <dbReference type="ChEBI" id="CHEBI:33019"/>
        <dbReference type="ChEBI" id="CHEBI:37565"/>
        <dbReference type="ChEBI" id="CHEBI:58805"/>
        <dbReference type="EC" id="2.7.7.65"/>
    </reaction>
</comment>
<dbReference type="GO" id="GO:0043709">
    <property type="term" value="P:cell adhesion involved in single-species biofilm formation"/>
    <property type="evidence" value="ECO:0007669"/>
    <property type="project" value="TreeGrafter"/>
</dbReference>
<dbReference type="InterPro" id="IPR050469">
    <property type="entry name" value="Diguanylate_Cyclase"/>
</dbReference>
<evidence type="ECO:0000313" key="5">
    <source>
        <dbReference type="EMBL" id="TWJ19541.1"/>
    </source>
</evidence>
<feature type="transmembrane region" description="Helical" evidence="3">
    <location>
        <begin position="195"/>
        <end position="212"/>
    </location>
</feature>
<feature type="transmembrane region" description="Helical" evidence="3">
    <location>
        <begin position="37"/>
        <end position="58"/>
    </location>
</feature>
<reference evidence="5 6" key="1">
    <citation type="submission" date="2019-07" db="EMBL/GenBank/DDBJ databases">
        <title>Genomic Encyclopedia of Archaeal and Bacterial Type Strains, Phase II (KMG-II): from individual species to whole genera.</title>
        <authorList>
            <person name="Goeker M."/>
        </authorList>
    </citation>
    <scope>NUCLEOTIDE SEQUENCE [LARGE SCALE GENOMIC DNA]</scope>
    <source>
        <strain evidence="5 6">ATCC BAA-1139</strain>
    </source>
</reference>
<dbReference type="SMART" id="SM00267">
    <property type="entry name" value="GGDEF"/>
    <property type="match status" value="1"/>
</dbReference>
<dbReference type="GO" id="GO:0005886">
    <property type="term" value="C:plasma membrane"/>
    <property type="evidence" value="ECO:0007669"/>
    <property type="project" value="TreeGrafter"/>
</dbReference>
<feature type="transmembrane region" description="Helical" evidence="3">
    <location>
        <begin position="125"/>
        <end position="145"/>
    </location>
</feature>